<dbReference type="GO" id="GO:0008705">
    <property type="term" value="F:methionine synthase activity"/>
    <property type="evidence" value="ECO:0007669"/>
    <property type="project" value="TreeGrafter"/>
</dbReference>
<dbReference type="GO" id="GO:0005829">
    <property type="term" value="C:cytosol"/>
    <property type="evidence" value="ECO:0007669"/>
    <property type="project" value="TreeGrafter"/>
</dbReference>
<keyword evidence="2" id="KW-0170">Cobalt</keyword>
<evidence type="ECO:0000313" key="6">
    <source>
        <dbReference type="Proteomes" id="UP000466864"/>
    </source>
</evidence>
<dbReference type="Proteomes" id="UP000466864">
    <property type="component" value="Unassembled WGS sequence"/>
</dbReference>
<accession>A0A7X2TMW9</accession>
<reference evidence="5 6" key="1">
    <citation type="submission" date="2019-08" db="EMBL/GenBank/DDBJ databases">
        <title>In-depth cultivation of the pig gut microbiome towards novel bacterial diversity and tailored functional studies.</title>
        <authorList>
            <person name="Wylensek D."/>
            <person name="Hitch T.C.A."/>
            <person name="Clavel T."/>
        </authorList>
    </citation>
    <scope>NUCLEOTIDE SEQUENCE [LARGE SCALE GENOMIC DNA]</scope>
    <source>
        <strain evidence="5 6">Oil+RF-744-WCA-WT-13</strain>
    </source>
</reference>
<dbReference type="InterPro" id="IPR003759">
    <property type="entry name" value="Cbl-bd_cap"/>
</dbReference>
<dbReference type="GO" id="GO:0046653">
    <property type="term" value="P:tetrahydrofolate metabolic process"/>
    <property type="evidence" value="ECO:0007669"/>
    <property type="project" value="TreeGrafter"/>
</dbReference>
<dbReference type="Pfam" id="PF02607">
    <property type="entry name" value="B12-binding_2"/>
    <property type="match status" value="1"/>
</dbReference>
<dbReference type="GO" id="GO:0031419">
    <property type="term" value="F:cobalamin binding"/>
    <property type="evidence" value="ECO:0007669"/>
    <property type="project" value="InterPro"/>
</dbReference>
<gene>
    <name evidence="5" type="ORF">FYJ60_05005</name>
</gene>
<keyword evidence="1" id="KW-0479">Metal-binding</keyword>
<dbReference type="PANTHER" id="PTHR45833:SF1">
    <property type="entry name" value="METHIONINE SYNTHASE"/>
    <property type="match status" value="1"/>
</dbReference>
<comment type="caution">
    <text evidence="5">The sequence shown here is derived from an EMBL/GenBank/DDBJ whole genome shotgun (WGS) entry which is preliminary data.</text>
</comment>
<dbReference type="InterPro" id="IPR036724">
    <property type="entry name" value="Cobalamin-bd_sf"/>
</dbReference>
<name>A0A7X2TMW9_9FIRM</name>
<dbReference type="Gene3D" id="1.10.1240.10">
    <property type="entry name" value="Methionine synthase domain"/>
    <property type="match status" value="1"/>
</dbReference>
<evidence type="ECO:0000256" key="2">
    <source>
        <dbReference type="ARBA" id="ARBA00023285"/>
    </source>
</evidence>
<protein>
    <submittedName>
        <fullName evidence="5">Methionine synthase</fullName>
    </submittedName>
</protein>
<dbReference type="EMBL" id="VUMV01000002">
    <property type="protein sequence ID" value="MST81669.1"/>
    <property type="molecule type" value="Genomic_DNA"/>
</dbReference>
<evidence type="ECO:0000313" key="5">
    <source>
        <dbReference type="EMBL" id="MST81669.1"/>
    </source>
</evidence>
<evidence type="ECO:0000259" key="3">
    <source>
        <dbReference type="PROSITE" id="PS51332"/>
    </source>
</evidence>
<feature type="domain" description="B12-binding N-terminal" evidence="4">
    <location>
        <begin position="18"/>
        <end position="112"/>
    </location>
</feature>
<dbReference type="Pfam" id="PF02310">
    <property type="entry name" value="B12-binding"/>
    <property type="match status" value="1"/>
</dbReference>
<dbReference type="PROSITE" id="PS51332">
    <property type="entry name" value="B12_BINDING"/>
    <property type="match status" value="1"/>
</dbReference>
<dbReference type="SUPFAM" id="SSF47644">
    <property type="entry name" value="Methionine synthase domain"/>
    <property type="match status" value="1"/>
</dbReference>
<dbReference type="PANTHER" id="PTHR45833">
    <property type="entry name" value="METHIONINE SYNTHASE"/>
    <property type="match status" value="1"/>
</dbReference>
<evidence type="ECO:0000256" key="1">
    <source>
        <dbReference type="ARBA" id="ARBA00022723"/>
    </source>
</evidence>
<dbReference type="InterPro" id="IPR006158">
    <property type="entry name" value="Cobalamin-bd"/>
</dbReference>
<evidence type="ECO:0000259" key="4">
    <source>
        <dbReference type="PROSITE" id="PS51337"/>
    </source>
</evidence>
<dbReference type="SUPFAM" id="SSF52242">
    <property type="entry name" value="Cobalamin (vitamin B12)-binding domain"/>
    <property type="match status" value="1"/>
</dbReference>
<dbReference type="GO" id="GO:0046872">
    <property type="term" value="F:metal ion binding"/>
    <property type="evidence" value="ECO:0007669"/>
    <property type="project" value="UniProtKB-KW"/>
</dbReference>
<dbReference type="InterPro" id="IPR050554">
    <property type="entry name" value="Met_Synthase/Corrinoid"/>
</dbReference>
<dbReference type="GO" id="GO:0050667">
    <property type="term" value="P:homocysteine metabolic process"/>
    <property type="evidence" value="ECO:0007669"/>
    <property type="project" value="TreeGrafter"/>
</dbReference>
<organism evidence="5 6">
    <name type="scientific">Bilifractor porci</name>
    <dbReference type="NCBI Taxonomy" id="2606636"/>
    <lineage>
        <taxon>Bacteria</taxon>
        <taxon>Bacillati</taxon>
        <taxon>Bacillota</taxon>
        <taxon>Clostridia</taxon>
        <taxon>Lachnospirales</taxon>
        <taxon>Lachnospiraceae</taxon>
        <taxon>Bilifractor</taxon>
    </lineage>
</organism>
<dbReference type="PROSITE" id="PS51337">
    <property type="entry name" value="B12_BINDING_NTER"/>
    <property type="match status" value="1"/>
</dbReference>
<feature type="domain" description="B12-binding" evidence="3">
    <location>
        <begin position="112"/>
        <end position="236"/>
    </location>
</feature>
<sequence>MFPLQKAEHDTESSTPPTCREILEEKVLDNLRNAVIGGKPRLAVQETEQAIKDGYPKEQILNEGLLPAMHEINREFRKDEPDLAHTLSCAKAMKNSLNLLQANLEEEMFPSRGLVIIGTCGGDLHDIGKNVVAVMFEGVGARILDLGVDVSSERFVQNVREHPEVRVVCISCLLTTSFREMERTVHNLRKERKRSGLDFIIMVGGAPVTQEIADKMGADIYTENAAKAAEAALPYL</sequence>
<dbReference type="InterPro" id="IPR036594">
    <property type="entry name" value="Meth_synthase_dom"/>
</dbReference>
<dbReference type="SMART" id="SM01018">
    <property type="entry name" value="B12-binding_2"/>
    <property type="match status" value="1"/>
</dbReference>
<keyword evidence="6" id="KW-1185">Reference proteome</keyword>
<dbReference type="AlphaFoldDB" id="A0A7X2TMW9"/>
<proteinExistence type="predicted"/>
<dbReference type="Gene3D" id="3.40.50.280">
    <property type="entry name" value="Cobalamin-binding domain"/>
    <property type="match status" value="1"/>
</dbReference>